<dbReference type="Gene3D" id="1.10.287.470">
    <property type="entry name" value="Helix hairpin bin"/>
    <property type="match status" value="1"/>
</dbReference>
<feature type="domain" description="Multidrug resistance protein MdtA-like beta-barrel" evidence="6">
    <location>
        <begin position="223"/>
        <end position="311"/>
    </location>
</feature>
<evidence type="ECO:0000256" key="2">
    <source>
        <dbReference type="ARBA" id="ARBA00009477"/>
    </source>
</evidence>
<dbReference type="InterPro" id="IPR058624">
    <property type="entry name" value="MdtA-like_HH"/>
</dbReference>
<dbReference type="PANTHER" id="PTHR30158:SF23">
    <property type="entry name" value="MULTIDRUG RESISTANCE PROTEIN MEXA"/>
    <property type="match status" value="1"/>
</dbReference>
<dbReference type="Pfam" id="PF25967">
    <property type="entry name" value="RND-MFP_C"/>
    <property type="match status" value="1"/>
</dbReference>
<reference evidence="8 9" key="1">
    <citation type="submission" date="2019-04" db="EMBL/GenBank/DDBJ databases">
        <title>Pedobacter sp. RP-3-22 sp. nov., isolated from Arctic soil.</title>
        <authorList>
            <person name="Dahal R.H."/>
            <person name="Kim D.-U."/>
        </authorList>
    </citation>
    <scope>NUCLEOTIDE SEQUENCE [LARGE SCALE GENOMIC DNA]</scope>
    <source>
        <strain evidence="8 9">RP-3-22</strain>
    </source>
</reference>
<feature type="domain" description="Multidrug resistance protein MdtA-like alpha-helical hairpin" evidence="4">
    <location>
        <begin position="115"/>
        <end position="185"/>
    </location>
</feature>
<accession>A0A4U1CTD3</accession>
<comment type="subcellular location">
    <subcellularLocation>
        <location evidence="1">Cell envelope</location>
    </subcellularLocation>
</comment>
<feature type="signal peptide" evidence="3">
    <location>
        <begin position="1"/>
        <end position="42"/>
    </location>
</feature>
<feature type="domain" description="Multidrug resistance protein MdtA-like C-terminal permuted SH3" evidence="7">
    <location>
        <begin position="315"/>
        <end position="376"/>
    </location>
</feature>
<dbReference type="EMBL" id="SWBR01000002">
    <property type="protein sequence ID" value="TKC10836.1"/>
    <property type="molecule type" value="Genomic_DNA"/>
</dbReference>
<evidence type="ECO:0000313" key="8">
    <source>
        <dbReference type="EMBL" id="TKC10836.1"/>
    </source>
</evidence>
<comment type="caution">
    <text evidence="8">The sequence shown here is derived from an EMBL/GenBank/DDBJ whole genome shotgun (WGS) entry which is preliminary data.</text>
</comment>
<proteinExistence type="inferred from homology"/>
<dbReference type="GO" id="GO:0005886">
    <property type="term" value="C:plasma membrane"/>
    <property type="evidence" value="ECO:0007669"/>
    <property type="project" value="TreeGrafter"/>
</dbReference>
<dbReference type="GO" id="GO:0046677">
    <property type="term" value="P:response to antibiotic"/>
    <property type="evidence" value="ECO:0007669"/>
    <property type="project" value="TreeGrafter"/>
</dbReference>
<dbReference type="InterPro" id="IPR058627">
    <property type="entry name" value="MdtA-like_C"/>
</dbReference>
<dbReference type="Gene3D" id="2.40.420.20">
    <property type="match status" value="1"/>
</dbReference>
<dbReference type="OrthoDB" id="9801814at2"/>
<dbReference type="AlphaFoldDB" id="A0A4U1CTD3"/>
<dbReference type="InterPro" id="IPR058625">
    <property type="entry name" value="MdtA-like_BSH"/>
</dbReference>
<dbReference type="Proteomes" id="UP000309488">
    <property type="component" value="Unassembled WGS sequence"/>
</dbReference>
<dbReference type="Gene3D" id="2.40.50.100">
    <property type="match status" value="1"/>
</dbReference>
<keyword evidence="9" id="KW-1185">Reference proteome</keyword>
<comment type="similarity">
    <text evidence="2">Belongs to the membrane fusion protein (MFP) (TC 8.A.1) family.</text>
</comment>
<organism evidence="8 9">
    <name type="scientific">Pedobacter polaris</name>
    <dbReference type="NCBI Taxonomy" id="2571273"/>
    <lineage>
        <taxon>Bacteria</taxon>
        <taxon>Pseudomonadati</taxon>
        <taxon>Bacteroidota</taxon>
        <taxon>Sphingobacteriia</taxon>
        <taxon>Sphingobacteriales</taxon>
        <taxon>Sphingobacteriaceae</taxon>
        <taxon>Pedobacter</taxon>
    </lineage>
</organism>
<evidence type="ECO:0000259" key="4">
    <source>
        <dbReference type="Pfam" id="PF25876"/>
    </source>
</evidence>
<dbReference type="SUPFAM" id="SSF111369">
    <property type="entry name" value="HlyD-like secretion proteins"/>
    <property type="match status" value="1"/>
</dbReference>
<feature type="domain" description="Multidrug resistance protein MdtA-like barrel-sandwich hybrid" evidence="5">
    <location>
        <begin position="78"/>
        <end position="212"/>
    </location>
</feature>
<dbReference type="Pfam" id="PF25917">
    <property type="entry name" value="BSH_RND"/>
    <property type="match status" value="1"/>
</dbReference>
<evidence type="ECO:0000259" key="5">
    <source>
        <dbReference type="Pfam" id="PF25917"/>
    </source>
</evidence>
<evidence type="ECO:0000256" key="1">
    <source>
        <dbReference type="ARBA" id="ARBA00004196"/>
    </source>
</evidence>
<feature type="chain" id="PRO_5020473560" evidence="3">
    <location>
        <begin position="43"/>
        <end position="399"/>
    </location>
</feature>
<evidence type="ECO:0000259" key="6">
    <source>
        <dbReference type="Pfam" id="PF25944"/>
    </source>
</evidence>
<name>A0A4U1CTD3_9SPHI</name>
<dbReference type="GO" id="GO:0030313">
    <property type="term" value="C:cell envelope"/>
    <property type="evidence" value="ECO:0007669"/>
    <property type="project" value="UniProtKB-SubCell"/>
</dbReference>
<evidence type="ECO:0000256" key="3">
    <source>
        <dbReference type="SAM" id="SignalP"/>
    </source>
</evidence>
<dbReference type="NCBIfam" id="TIGR01730">
    <property type="entry name" value="RND_mfp"/>
    <property type="match status" value="1"/>
</dbReference>
<dbReference type="GO" id="GO:0022857">
    <property type="term" value="F:transmembrane transporter activity"/>
    <property type="evidence" value="ECO:0007669"/>
    <property type="project" value="InterPro"/>
</dbReference>
<dbReference type="PANTHER" id="PTHR30158">
    <property type="entry name" value="ACRA/E-RELATED COMPONENT OF DRUG EFFLUX TRANSPORTER"/>
    <property type="match status" value="1"/>
</dbReference>
<sequence length="399" mass="42867">MNYMPDFNETSNNVRLFNTIIISLATAIVLFLASCSSTPAQMAAAPPPPSLPVLTVNETSQQTFVDYPASIQGVSDLEIRPQIAGTIDRVLVNEGQKVNKGQLLFQISQLPFRAQLNNAKAALSAAKAAVLNAQLEIDKLTPLVQAKVVSAFQLQTAKTTHQIALANVEQAKAAVNSAQINLNYTQIKAPISGNIGRLPKKQGSLVGPTDAEALTQLSDVHEVHVYFSLAETDFINFNTTYPGNSVADRIKHLPAVSLVLADQTIYPVQGKIDMIDGQFDKTTGAITLRASFANSKGLLRSGNTGKVRLGLTHNNAILVPQSATVEMQDKVFVFSVGKDNKVSKVAISIEGKSGTNYLIKDGLKAGQQIVLSGLDRIQDGQLIQPDKKNDKIAQLISQK</sequence>
<dbReference type="InterPro" id="IPR058626">
    <property type="entry name" value="MdtA-like_b-barrel"/>
</dbReference>
<keyword evidence="3" id="KW-0732">Signal</keyword>
<dbReference type="Pfam" id="PF25876">
    <property type="entry name" value="HH_MFP_RND"/>
    <property type="match status" value="1"/>
</dbReference>
<evidence type="ECO:0000259" key="7">
    <source>
        <dbReference type="Pfam" id="PF25967"/>
    </source>
</evidence>
<dbReference type="Pfam" id="PF25944">
    <property type="entry name" value="Beta-barrel_RND"/>
    <property type="match status" value="1"/>
</dbReference>
<evidence type="ECO:0000313" key="9">
    <source>
        <dbReference type="Proteomes" id="UP000309488"/>
    </source>
</evidence>
<dbReference type="InterPro" id="IPR006143">
    <property type="entry name" value="RND_pump_MFP"/>
</dbReference>
<protein>
    <submittedName>
        <fullName evidence="8">Efflux RND transporter periplasmic adaptor subunit</fullName>
    </submittedName>
</protein>
<gene>
    <name evidence="8" type="ORF">FA048_11750</name>
</gene>
<dbReference type="Gene3D" id="2.40.30.170">
    <property type="match status" value="1"/>
</dbReference>